<organism evidence="3 4">
    <name type="scientific">Companilactobacillus allii</name>
    <dbReference type="NCBI Taxonomy" id="1847728"/>
    <lineage>
        <taxon>Bacteria</taxon>
        <taxon>Bacillati</taxon>
        <taxon>Bacillota</taxon>
        <taxon>Bacilli</taxon>
        <taxon>Lactobacillales</taxon>
        <taxon>Lactobacillaceae</taxon>
        <taxon>Companilactobacillus</taxon>
    </lineage>
</organism>
<dbReference type="EMBL" id="CP019323">
    <property type="protein sequence ID" value="APX71962.1"/>
    <property type="molecule type" value="Genomic_DNA"/>
</dbReference>
<dbReference type="STRING" id="1847728.BTM29_05055"/>
<evidence type="ECO:0000313" key="4">
    <source>
        <dbReference type="Proteomes" id="UP000187499"/>
    </source>
</evidence>
<dbReference type="KEGG" id="lalw:BTM29_05055"/>
<dbReference type="GO" id="GO:0016740">
    <property type="term" value="F:transferase activity"/>
    <property type="evidence" value="ECO:0007669"/>
    <property type="project" value="UniProtKB-KW"/>
</dbReference>
<dbReference type="RefSeq" id="WP_076614466.1">
    <property type="nucleotide sequence ID" value="NZ_CP019323.1"/>
</dbReference>
<keyword evidence="4" id="KW-1185">Reference proteome</keyword>
<proteinExistence type="predicted"/>
<dbReference type="Proteomes" id="UP000187499">
    <property type="component" value="Chromosome"/>
</dbReference>
<name>A0A1P8Q260_9LACO</name>
<dbReference type="OrthoDB" id="9782926at2"/>
<accession>A0A1P8Q260</accession>
<reference evidence="4" key="1">
    <citation type="submission" date="2016-12" db="EMBL/GenBank/DDBJ databases">
        <authorList>
            <person name="Jung M.Y."/>
            <person name="Lee S.H."/>
        </authorList>
    </citation>
    <scope>NUCLEOTIDE SEQUENCE [LARGE SCALE GENOMIC DNA]</scope>
    <source>
        <strain evidence="4">WiKim39</strain>
    </source>
</reference>
<dbReference type="InterPro" id="IPR051159">
    <property type="entry name" value="Hexapeptide_acetyltransf"/>
</dbReference>
<dbReference type="AlphaFoldDB" id="A0A1P8Q260"/>
<protein>
    <submittedName>
        <fullName evidence="3">Galactoside O-acetyltransferase</fullName>
    </submittedName>
</protein>
<dbReference type="Pfam" id="PF00132">
    <property type="entry name" value="Hexapep"/>
    <property type="match status" value="1"/>
</dbReference>
<gene>
    <name evidence="3" type="ORF">BTM29_05055</name>
</gene>
<keyword evidence="2" id="KW-0677">Repeat</keyword>
<evidence type="ECO:0000313" key="3">
    <source>
        <dbReference type="EMBL" id="APX71962.1"/>
    </source>
</evidence>
<sequence>MVKINGKITSFSKYQIYQSALRKVSKGFIYNMFFRKNFGTTFIGKQVNLFNKQYMNVGKNVKFEDYSEIQGLSKQGLFFADNVTIGRGVQIRPSSYYGVGNIGQGLCIGKNSSIGPNGYIGCAGMIIIGNEVMIGPNVTIIAENHNFNNKKLDIKDQGVNQQGITIKDNVWIGANVTILDGVTIESGSIIGASTLVTKDVPGDTVFFNKRENHFDKR</sequence>
<dbReference type="InterPro" id="IPR011004">
    <property type="entry name" value="Trimer_LpxA-like_sf"/>
</dbReference>
<keyword evidence="1 3" id="KW-0808">Transferase</keyword>
<dbReference type="PROSITE" id="PS00101">
    <property type="entry name" value="HEXAPEP_TRANSFERASES"/>
    <property type="match status" value="1"/>
</dbReference>
<evidence type="ECO:0000256" key="2">
    <source>
        <dbReference type="ARBA" id="ARBA00022737"/>
    </source>
</evidence>
<dbReference type="CDD" id="cd04647">
    <property type="entry name" value="LbH_MAT_like"/>
    <property type="match status" value="1"/>
</dbReference>
<dbReference type="Gene3D" id="2.160.10.10">
    <property type="entry name" value="Hexapeptide repeat proteins"/>
    <property type="match status" value="1"/>
</dbReference>
<dbReference type="PANTHER" id="PTHR23416:SF78">
    <property type="entry name" value="LIPOPOLYSACCHARIDE BIOSYNTHESIS O-ACETYL TRANSFERASE WBBJ-RELATED"/>
    <property type="match status" value="1"/>
</dbReference>
<dbReference type="SUPFAM" id="SSF51161">
    <property type="entry name" value="Trimeric LpxA-like enzymes"/>
    <property type="match status" value="1"/>
</dbReference>
<dbReference type="PANTHER" id="PTHR23416">
    <property type="entry name" value="SIALIC ACID SYNTHASE-RELATED"/>
    <property type="match status" value="1"/>
</dbReference>
<evidence type="ECO:0000256" key="1">
    <source>
        <dbReference type="ARBA" id="ARBA00022679"/>
    </source>
</evidence>
<dbReference type="InterPro" id="IPR018357">
    <property type="entry name" value="Hexapep_transf_CS"/>
</dbReference>
<dbReference type="InterPro" id="IPR001451">
    <property type="entry name" value="Hexapep"/>
</dbReference>